<dbReference type="HOGENOM" id="CLU_000022_59_9_6"/>
<dbReference type="CDD" id="cd05936">
    <property type="entry name" value="FC-FACS_FadD_like"/>
    <property type="match status" value="1"/>
</dbReference>
<dbReference type="GO" id="GO:0004467">
    <property type="term" value="F:long-chain fatty acid-CoA ligase activity"/>
    <property type="evidence" value="ECO:0007669"/>
    <property type="project" value="UniProtKB-EC"/>
</dbReference>
<keyword evidence="11" id="KW-1185">Reference proteome</keyword>
<dbReference type="GO" id="GO:0016020">
    <property type="term" value="C:membrane"/>
    <property type="evidence" value="ECO:0007669"/>
    <property type="project" value="UniProtKB-SubCell"/>
</dbReference>
<evidence type="ECO:0000256" key="4">
    <source>
        <dbReference type="ARBA" id="ARBA00023136"/>
    </source>
</evidence>
<evidence type="ECO:0000256" key="5">
    <source>
        <dbReference type="ARBA" id="ARBA00026121"/>
    </source>
</evidence>
<evidence type="ECO:0000256" key="6">
    <source>
        <dbReference type="ARBA" id="ARBA00039545"/>
    </source>
</evidence>
<dbReference type="InterPro" id="IPR000873">
    <property type="entry name" value="AMP-dep_synth/lig_dom"/>
</dbReference>
<evidence type="ECO:0000259" key="9">
    <source>
        <dbReference type="Pfam" id="PF13193"/>
    </source>
</evidence>
<evidence type="ECO:0000256" key="2">
    <source>
        <dbReference type="ARBA" id="ARBA00005005"/>
    </source>
</evidence>
<evidence type="ECO:0000313" key="11">
    <source>
        <dbReference type="Proteomes" id="UP000001982"/>
    </source>
</evidence>
<dbReference type="EMBL" id="CP000302">
    <property type="protein sequence ID" value="ABE56212.1"/>
    <property type="molecule type" value="Genomic_DNA"/>
</dbReference>
<dbReference type="Pfam" id="PF00501">
    <property type="entry name" value="AMP-binding"/>
    <property type="match status" value="1"/>
</dbReference>
<organism evidence="10 11">
    <name type="scientific">Shewanella denitrificans (strain OS217 / ATCC BAA-1090 / DSM 15013)</name>
    <dbReference type="NCBI Taxonomy" id="318161"/>
    <lineage>
        <taxon>Bacteria</taxon>
        <taxon>Pseudomonadati</taxon>
        <taxon>Pseudomonadota</taxon>
        <taxon>Gammaproteobacteria</taxon>
        <taxon>Alteromonadales</taxon>
        <taxon>Shewanellaceae</taxon>
        <taxon>Shewanella</taxon>
    </lineage>
</organism>
<sequence length="535" mass="58185">MAFDAQTQVDLSQYRSLVDLIETTTARYGDNTAYICLDKASSFNDIEQASRYFAAYLQHKTDLKPGDRVAIQLPNITQFVIAAYGVIRAGMVLVNTNPQYTERELIHQFNDSGARAVVVLSDLLPILAKVVATTPIKYVISTHSADMLAQQIQPKTNIATIEFLSLLKQGAELEFTPVYPAQDALAALQYTGGTTGLSKGAMLTHGNMLANAYQVKSRIANTMTPGEDVFIAPLPIYHIYAFMVNLVLYFETGACSVLIPNPRDIPGLIKTMAKYPFTGFAGLNTLFVALCHQEAFKTLDFSHLKITISGGTALTSTAADAWQRTTGCMVCEGYGLSETSPVVCLNASGFQRLGTIGKAVIGTEVMILDADDNPVPMGTTGELAVRGPQVMAGYWQQASETAKVMTKTGYFKTGDIALVSEDGFYTIVDRKKDMVIVSGFNVYPNEVENILATHSSVLEAAVVGVSDEHSGEAVKAVIVLKDPSQDPQIAKADIEAHCRKQLTAYKVPKIFEFKTQLPKSTVGKILRRELRQSNS</sequence>
<dbReference type="RefSeq" id="WP_011497361.1">
    <property type="nucleotide sequence ID" value="NC_007954.1"/>
</dbReference>
<feature type="domain" description="AMP-binding enzyme C-terminal" evidence="9">
    <location>
        <begin position="446"/>
        <end position="524"/>
    </location>
</feature>
<dbReference type="Gene3D" id="3.30.300.30">
    <property type="match status" value="1"/>
</dbReference>
<dbReference type="KEGG" id="sdn:Sden_2934"/>
<dbReference type="STRING" id="318161.Sden_2934"/>
<dbReference type="eggNOG" id="COG0318">
    <property type="taxonomic scope" value="Bacteria"/>
</dbReference>
<dbReference type="EC" id="6.2.1.3" evidence="5"/>
<keyword evidence="3 10" id="KW-0436">Ligase</keyword>
<dbReference type="InterPro" id="IPR045851">
    <property type="entry name" value="AMP-bd_C_sf"/>
</dbReference>
<dbReference type="PANTHER" id="PTHR43767:SF8">
    <property type="entry name" value="LONG-CHAIN-FATTY-ACID--COA LIGASE"/>
    <property type="match status" value="1"/>
</dbReference>
<keyword evidence="4" id="KW-0472">Membrane</keyword>
<accession>Q12K14</accession>
<dbReference type="InterPro" id="IPR042099">
    <property type="entry name" value="ANL_N_sf"/>
</dbReference>
<dbReference type="Pfam" id="PF13193">
    <property type="entry name" value="AMP-binding_C"/>
    <property type="match status" value="1"/>
</dbReference>
<dbReference type="Proteomes" id="UP000001982">
    <property type="component" value="Chromosome"/>
</dbReference>
<dbReference type="SUPFAM" id="SSF56801">
    <property type="entry name" value="Acetyl-CoA synthetase-like"/>
    <property type="match status" value="1"/>
</dbReference>
<dbReference type="PROSITE" id="PS00455">
    <property type="entry name" value="AMP_BINDING"/>
    <property type="match status" value="1"/>
</dbReference>
<dbReference type="AlphaFoldDB" id="Q12K14"/>
<proteinExistence type="predicted"/>
<reference evidence="10 11" key="1">
    <citation type="submission" date="2006-03" db="EMBL/GenBank/DDBJ databases">
        <title>Complete sequence of Shewanella denitrificans OS217.</title>
        <authorList>
            <consortium name="US DOE Joint Genome Institute"/>
            <person name="Copeland A."/>
            <person name="Lucas S."/>
            <person name="Lapidus A."/>
            <person name="Barry K."/>
            <person name="Detter J.C."/>
            <person name="Glavina del Rio T."/>
            <person name="Hammon N."/>
            <person name="Israni S."/>
            <person name="Dalin E."/>
            <person name="Tice H."/>
            <person name="Pitluck S."/>
            <person name="Brettin T."/>
            <person name="Bruce D."/>
            <person name="Han C."/>
            <person name="Tapia R."/>
            <person name="Gilna P."/>
            <person name="Kiss H."/>
            <person name="Schmutz J."/>
            <person name="Larimer F."/>
            <person name="Land M."/>
            <person name="Hauser L."/>
            <person name="Kyrpides N."/>
            <person name="Lykidis A."/>
            <person name="Richardson P."/>
        </authorList>
    </citation>
    <scope>NUCLEOTIDE SEQUENCE [LARGE SCALE GENOMIC DNA]</scope>
    <source>
        <strain evidence="11">OS217 / ATCC BAA-1090 / DSM 15013</strain>
    </source>
</reference>
<comment type="subcellular location">
    <subcellularLocation>
        <location evidence="1">Membrane</location>
        <topology evidence="1">Peripheral membrane protein</topology>
    </subcellularLocation>
</comment>
<dbReference type="InterPro" id="IPR020845">
    <property type="entry name" value="AMP-binding_CS"/>
</dbReference>
<evidence type="ECO:0000313" key="10">
    <source>
        <dbReference type="EMBL" id="ABE56212.1"/>
    </source>
</evidence>
<name>Q12K14_SHEDO</name>
<protein>
    <recommendedName>
        <fullName evidence="6">Long-chain-fatty-acid--CoA ligase</fullName>
        <ecNumber evidence="5">6.2.1.3</ecNumber>
    </recommendedName>
    <alternativeName>
        <fullName evidence="7">Long-chain acyl-CoA synthetase</fullName>
    </alternativeName>
</protein>
<dbReference type="InterPro" id="IPR025110">
    <property type="entry name" value="AMP-bd_C"/>
</dbReference>
<comment type="pathway">
    <text evidence="2">Lipid metabolism; fatty acid beta-oxidation.</text>
</comment>
<feature type="domain" description="AMP-dependent synthetase/ligase" evidence="8">
    <location>
        <begin position="22"/>
        <end position="395"/>
    </location>
</feature>
<dbReference type="OrthoDB" id="9803968at2"/>
<dbReference type="PANTHER" id="PTHR43767">
    <property type="entry name" value="LONG-CHAIN-FATTY-ACID--COA LIGASE"/>
    <property type="match status" value="1"/>
</dbReference>
<evidence type="ECO:0000256" key="3">
    <source>
        <dbReference type="ARBA" id="ARBA00022598"/>
    </source>
</evidence>
<gene>
    <name evidence="10" type="ordered locus">Sden_2934</name>
</gene>
<dbReference type="InterPro" id="IPR050237">
    <property type="entry name" value="ATP-dep_AMP-bd_enzyme"/>
</dbReference>
<dbReference type="Gene3D" id="3.40.50.12780">
    <property type="entry name" value="N-terminal domain of ligase-like"/>
    <property type="match status" value="1"/>
</dbReference>
<evidence type="ECO:0000256" key="1">
    <source>
        <dbReference type="ARBA" id="ARBA00004170"/>
    </source>
</evidence>
<evidence type="ECO:0000256" key="7">
    <source>
        <dbReference type="ARBA" id="ARBA00042773"/>
    </source>
</evidence>
<evidence type="ECO:0000259" key="8">
    <source>
        <dbReference type="Pfam" id="PF00501"/>
    </source>
</evidence>